<dbReference type="EMBL" id="CP004387">
    <property type="protein sequence ID" value="AJD47510.1"/>
    <property type="molecule type" value="Genomic_DNA"/>
</dbReference>
<dbReference type="GO" id="GO:0016891">
    <property type="term" value="F:RNA endonuclease activity producing 5'-phosphomonoesters, hydrolytic mechanism"/>
    <property type="evidence" value="ECO:0007669"/>
    <property type="project" value="TreeGrafter"/>
</dbReference>
<dbReference type="InterPro" id="IPR025202">
    <property type="entry name" value="PLD-like_dom"/>
</dbReference>
<protein>
    <recommendedName>
        <fullName evidence="3">phospholipase D</fullName>
        <ecNumber evidence="3">3.1.4.4</ecNumber>
    </recommendedName>
</protein>
<feature type="domain" description="Phospholipase D-like" evidence="7">
    <location>
        <begin position="300"/>
        <end position="442"/>
    </location>
</feature>
<evidence type="ECO:0000256" key="4">
    <source>
        <dbReference type="ARBA" id="ARBA00022801"/>
    </source>
</evidence>
<dbReference type="GO" id="GO:0004630">
    <property type="term" value="F:phospholipase D activity"/>
    <property type="evidence" value="ECO:0007669"/>
    <property type="project" value="UniProtKB-EC"/>
</dbReference>
<organism evidence="8 9">
    <name type="scientific">Isoalcanivorax pacificus W11-5</name>
    <dbReference type="NCBI Taxonomy" id="391936"/>
    <lineage>
        <taxon>Bacteria</taxon>
        <taxon>Pseudomonadati</taxon>
        <taxon>Pseudomonadota</taxon>
        <taxon>Gammaproteobacteria</taxon>
        <taxon>Oceanospirillales</taxon>
        <taxon>Alcanivoracaceae</taxon>
        <taxon>Isoalcanivorax</taxon>
    </lineage>
</organism>
<dbReference type="HOGENOM" id="CLU_044580_0_0_6"/>
<keyword evidence="4" id="KW-0378">Hydrolase</keyword>
<evidence type="ECO:0000313" key="9">
    <source>
        <dbReference type="Proteomes" id="UP000006764"/>
    </source>
</evidence>
<reference evidence="8 9" key="1">
    <citation type="journal article" date="2012" name="J. Bacteriol.">
        <title>Genome sequence of an alkane-degrading bacterium, Alcanivorax pacificus type strain W11-5, isolated from deep sea sediment.</title>
        <authorList>
            <person name="Lai Q."/>
            <person name="Shao Z."/>
        </authorList>
    </citation>
    <scope>NUCLEOTIDE SEQUENCE [LARGE SCALE GENOMIC DNA]</scope>
    <source>
        <strain evidence="8 9">W11-5</strain>
    </source>
</reference>
<keyword evidence="5" id="KW-0442">Lipid degradation</keyword>
<accession>A0A0B4XLF7</accession>
<evidence type="ECO:0000256" key="5">
    <source>
        <dbReference type="ARBA" id="ARBA00022963"/>
    </source>
</evidence>
<dbReference type="InterPro" id="IPR051406">
    <property type="entry name" value="PLD_domain"/>
</dbReference>
<gene>
    <name evidence="8" type="ORF">S7S_05450</name>
</gene>
<comment type="similarity">
    <text evidence="2">Belongs to the phospholipase D family.</text>
</comment>
<evidence type="ECO:0000256" key="3">
    <source>
        <dbReference type="ARBA" id="ARBA00012027"/>
    </source>
</evidence>
<dbReference type="CDD" id="cd09130">
    <property type="entry name" value="PLDc_unchar2_2"/>
    <property type="match status" value="1"/>
</dbReference>
<proteinExistence type="inferred from homology"/>
<dbReference type="Gene3D" id="3.30.870.10">
    <property type="entry name" value="Endonuclease Chain A"/>
    <property type="match status" value="2"/>
</dbReference>
<dbReference type="EC" id="3.1.4.4" evidence="3"/>
<dbReference type="OrthoDB" id="92272at2"/>
<dbReference type="KEGG" id="apac:S7S_05450"/>
<dbReference type="AlphaFoldDB" id="A0A0B4XLF7"/>
<evidence type="ECO:0000256" key="2">
    <source>
        <dbReference type="ARBA" id="ARBA00008664"/>
    </source>
</evidence>
<name>A0A0B4XLF7_9GAMM</name>
<dbReference type="Pfam" id="PF13091">
    <property type="entry name" value="PLDc_2"/>
    <property type="match status" value="1"/>
</dbReference>
<dbReference type="STRING" id="391936.S7S_05450"/>
<dbReference type="PANTHER" id="PTHR43856">
    <property type="entry name" value="CARDIOLIPIN HYDROLASE"/>
    <property type="match status" value="1"/>
</dbReference>
<dbReference type="RefSeq" id="WP_008737488.1">
    <property type="nucleotide sequence ID" value="NZ_CP004387.1"/>
</dbReference>
<dbReference type="Proteomes" id="UP000006764">
    <property type="component" value="Chromosome"/>
</dbReference>
<evidence type="ECO:0000259" key="7">
    <source>
        <dbReference type="Pfam" id="PF13091"/>
    </source>
</evidence>
<comment type="catalytic activity">
    <reaction evidence="1">
        <text>a 1,2-diacyl-sn-glycero-3-phosphocholine + H2O = a 1,2-diacyl-sn-glycero-3-phosphate + choline + H(+)</text>
        <dbReference type="Rhea" id="RHEA:14445"/>
        <dbReference type="ChEBI" id="CHEBI:15354"/>
        <dbReference type="ChEBI" id="CHEBI:15377"/>
        <dbReference type="ChEBI" id="CHEBI:15378"/>
        <dbReference type="ChEBI" id="CHEBI:57643"/>
        <dbReference type="ChEBI" id="CHEBI:58608"/>
        <dbReference type="EC" id="3.1.4.4"/>
    </reaction>
</comment>
<sequence length="479" mass="53045">MLRLLSRIATLVILLMVCTALLNSCKSLPAGLSTSTPPRVVQDARLLVDYTGVDGKGQRHIDQQIFDEVFRLIDQAEKLIVVDMFLYNDFQGEPPEKHRALSSELTRHLIERKQAVPGLRVIVITDPINNLYGGLPAPHLDALRDAGIDVVITDLKKLRDSNPSWSGLWRLCCQWFGNNDQHGWLPNPVGPGKVTLRSYLTLINFKANHRKSLVVDEGASWTGMVMSANPHDGSSAHGNVALRFGGPAALDLLHTELAVIGFSDDSIDLTGLPVAPPATAVAPDDALIQVLTEADIRDALIAAVNSAQPGDQLQIEVFYFSHRDLLQSLLDAAERGVDLRILLDPNKDAFGREKNGIPNRQVALTLHRAGIPVRWCNTSGEQCHTKLMLLVRANGNAELILGSANFTRRNLDDFNLETDVHVQAPADHTLIRDTLGMFEKRWGNTGDVIYSLDYSAFEDDSTMRYWLYRFMEASGWSSF</sequence>
<evidence type="ECO:0000256" key="6">
    <source>
        <dbReference type="ARBA" id="ARBA00023098"/>
    </source>
</evidence>
<dbReference type="PANTHER" id="PTHR43856:SF1">
    <property type="entry name" value="MITOCHONDRIAL CARDIOLIPIN HYDROLASE"/>
    <property type="match status" value="1"/>
</dbReference>
<keyword evidence="6" id="KW-0443">Lipid metabolism</keyword>
<evidence type="ECO:0000313" key="8">
    <source>
        <dbReference type="EMBL" id="AJD47510.1"/>
    </source>
</evidence>
<dbReference type="SUPFAM" id="SSF56024">
    <property type="entry name" value="Phospholipase D/nuclease"/>
    <property type="match status" value="2"/>
</dbReference>
<dbReference type="GO" id="GO:0016042">
    <property type="term" value="P:lipid catabolic process"/>
    <property type="evidence" value="ECO:0007669"/>
    <property type="project" value="UniProtKB-KW"/>
</dbReference>
<keyword evidence="9" id="KW-1185">Reference proteome</keyword>
<evidence type="ECO:0000256" key="1">
    <source>
        <dbReference type="ARBA" id="ARBA00000798"/>
    </source>
</evidence>
<dbReference type="CDD" id="cd09129">
    <property type="entry name" value="PLDc_unchar2_1"/>
    <property type="match status" value="1"/>
</dbReference>